<dbReference type="EMBL" id="JAHCVI010000006">
    <property type="protein sequence ID" value="KAG7284484.1"/>
    <property type="molecule type" value="Genomic_DNA"/>
</dbReference>
<dbReference type="SUPFAM" id="SSF52540">
    <property type="entry name" value="P-loop containing nucleoside triphosphate hydrolases"/>
    <property type="match status" value="1"/>
</dbReference>
<dbReference type="Pfam" id="PF12770">
    <property type="entry name" value="CHAT"/>
    <property type="match status" value="1"/>
</dbReference>
<protein>
    <recommendedName>
        <fullName evidence="3">CHAT domain-containing protein</fullName>
    </recommendedName>
</protein>
<feature type="domain" description="CHAT" evidence="3">
    <location>
        <begin position="214"/>
        <end position="375"/>
    </location>
</feature>
<gene>
    <name evidence="4" type="ORF">NEMBOFW57_010859</name>
</gene>
<evidence type="ECO:0000259" key="3">
    <source>
        <dbReference type="Pfam" id="PF12770"/>
    </source>
</evidence>
<organism evidence="4 5">
    <name type="scientific">Staphylotrichum longicolle</name>
    <dbReference type="NCBI Taxonomy" id="669026"/>
    <lineage>
        <taxon>Eukaryota</taxon>
        <taxon>Fungi</taxon>
        <taxon>Dikarya</taxon>
        <taxon>Ascomycota</taxon>
        <taxon>Pezizomycotina</taxon>
        <taxon>Sordariomycetes</taxon>
        <taxon>Sordariomycetidae</taxon>
        <taxon>Sordariales</taxon>
        <taxon>Chaetomiaceae</taxon>
        <taxon>Staphylotrichum</taxon>
    </lineage>
</organism>
<keyword evidence="1" id="KW-0175">Coiled coil</keyword>
<feature type="compositionally biased region" description="Gly residues" evidence="2">
    <location>
        <begin position="1193"/>
        <end position="1205"/>
    </location>
</feature>
<dbReference type="Proteomes" id="UP001197093">
    <property type="component" value="Unassembled WGS sequence"/>
</dbReference>
<proteinExistence type="predicted"/>
<dbReference type="Gene3D" id="3.40.50.300">
    <property type="entry name" value="P-loop containing nucleotide triphosphate hydrolases"/>
    <property type="match status" value="1"/>
</dbReference>
<evidence type="ECO:0000256" key="1">
    <source>
        <dbReference type="SAM" id="Coils"/>
    </source>
</evidence>
<evidence type="ECO:0000313" key="5">
    <source>
        <dbReference type="Proteomes" id="UP001197093"/>
    </source>
</evidence>
<feature type="compositionally biased region" description="Basic and acidic residues" evidence="2">
    <location>
        <begin position="1209"/>
        <end position="1224"/>
    </location>
</feature>
<evidence type="ECO:0000313" key="4">
    <source>
        <dbReference type="EMBL" id="KAG7284484.1"/>
    </source>
</evidence>
<evidence type="ECO:0000256" key="2">
    <source>
        <dbReference type="SAM" id="MobiDB-lite"/>
    </source>
</evidence>
<feature type="coiled-coil region" evidence="1">
    <location>
        <begin position="1450"/>
        <end position="1484"/>
    </location>
</feature>
<reference evidence="4" key="1">
    <citation type="submission" date="2023-02" db="EMBL/GenBank/DDBJ databases">
        <authorList>
            <person name="Palmer J.M."/>
        </authorList>
    </citation>
    <scope>NUCLEOTIDE SEQUENCE</scope>
    <source>
        <strain evidence="4">FW57</strain>
    </source>
</reference>
<feature type="compositionally biased region" description="Gly residues" evidence="2">
    <location>
        <begin position="1225"/>
        <end position="1236"/>
    </location>
</feature>
<dbReference type="InterPro" id="IPR024983">
    <property type="entry name" value="CHAT_dom"/>
</dbReference>
<keyword evidence="5" id="KW-1185">Reference proteome</keyword>
<sequence>MPLVIRIREVGLASQETSESTSQWNIELAAGSKSINWRLRDPSSAFQGLPGVESEETIAWYFENYASEPFETTKSDIAATLLSQYGSDLASQLAGSGVLPRSGHITLQISTPARTEKSPEATGSSLQHLHWEVLENVGLWPAGFRFSSVSVVRSLIGRSDAAVDDGHTLGHKSKRFNILLVVSRPRPETDIDYQLVAKCLVAIVDDVSRNNPNLKVTLTILRPPTWQAFREHLHDNHYDLVHFDTKGDVRTTSTGSSEAVLVFCKPDLSDPLKMKKDLRAGADVGKELAKAGVRTVVLNACNSASFRDSAPQSNLAEVLLLHGVKSVLAMAYKVVEEAVEIFMNSFYQSLLAESASVQDATRVARSALLRNKTRRARYMHNVQVLDYMVPVLYTSASTFATTESTDSIFSVDRMLASVRQLSTTTLNWTPWRSKAPQAKALLGRDYNILSLEVLLSVSRLVLLHGQGGVGKTELLRYVGEWWKSSGWIKGAVYVDFAELDVCFSMEDVVSSISNQLGPGADTQSSEAAVINKLRTGRYLVVLDSAEVFDTSVLLDQVSCSPELYGELRALIDAITSNDSMVIVASRLDRTSIANIPSDRHKYRLPGLSVLDSVNLFQELSFGSNRELPELWSHRENIDSLRRVAILLEGNPEVIQFLVPELKSVNYNGQALLNTLLYGVCETAKKHMESKEGVWQSRFLTTLEGAFVLPSFIDFNATLIKVNQFAPFWNIMPKDLNVYYWFLTLFASKYFQEGTIGNWLSDEWRDVVYDAQMARTLRTHWPGIETKLIQAGILNHATITKKSGATLPAYHIHPLCTLLARATHSPESWANARFAFVRAALLWDPDYKTRGTVDWARLVWDGSPVPQHEDHLHNWRNAALAWAVADGNPEEEVPRMGLSLFDCAYRLVTGVAWSGPRQARMMAPHVAAYLLQAHMAVDLLREDGVPTRADLHAVLSYTWTLWKIQTDVLQSPASARAALVGAALAVVERWKAHQEAVRAGGGEGEAMTAPDEVSYLQLMHAAAATAEEEVADLAVAKGLYEKHLETDPQTDDQGMLNIIRRWHSQSLQAWGGVVVRLAVRDGTVDTRQLQGVLKGAMEFWETGGGGGAGGSGLSGGIMGGFARMMTEYKDLVGMVTMRDQIAFALEREPEAVARFGAFAKAILDAPVLSVFQDIVEDVDAALIFQDTRDRRTGGDSGPRGGSGGDGPSTSEERTAPRQSGDEKTGEGSGEDGQGAGEEGQQQKINRVVEYMTQLMTAGANKKRCITPGVDLDGIQSQFRGLESGMRMFSGDTAGAAKTIRTEIAREALSSTTGTGWQKLAELHMYSYTLAVTRAAQPDYKKGLTHLKEWWRLHQGVGVPKMDLCYAHLKFATCYLELDDLAEAARSVIKLVETGQVLSPADCLEGDVSGTQRWLHEQVARFEKLHCFLDPAVLFSRAPGIAALSLREKVMMHQIATNAKAANQERLDLEETMRQAKETARRTREILKNYPRPLTDGNKELMEKLDRWLDGPERREPDYWLL</sequence>
<feature type="region of interest" description="Disordered" evidence="2">
    <location>
        <begin position="1187"/>
        <end position="1240"/>
    </location>
</feature>
<name>A0AAD4ENS0_9PEZI</name>
<comment type="caution">
    <text evidence="4">The sequence shown here is derived from an EMBL/GenBank/DDBJ whole genome shotgun (WGS) entry which is preliminary data.</text>
</comment>
<dbReference type="InterPro" id="IPR027417">
    <property type="entry name" value="P-loop_NTPase"/>
</dbReference>
<accession>A0AAD4ENS0</accession>